<dbReference type="PANTHER" id="PTHR37848">
    <property type="entry name" value="EXPRESSED PROTEIN"/>
    <property type="match status" value="1"/>
</dbReference>
<sequence length="218" mass="25462">MMWCERFCLDPASVKSFTVHRKLAGFNSNAMCNVLFSHIRELNYRGRIHFDLFVAQRSVTIYSPHWINRFRTNRFVWWVVVLLQLWIITWPVIFFMEKRYEPVHTRWNASLIPESGSALDKRYAFGRDESSLAEYWAPAVKQAAWTRRWGIVLTRMDANRLQGYSTLQLLGLRSTTSHTELGRQGRVNSGEGRFVDNVRGIGEARQAWRFAVGWGANS</sequence>
<reference evidence="2" key="2">
    <citation type="journal article" date="2016" name="Fungal Biol.">
        <title>Ochratoxin A production by Penicillium thymicola.</title>
        <authorList>
            <person name="Nguyen H.D.T."/>
            <person name="McMullin D.R."/>
            <person name="Ponomareva E."/>
            <person name="Riley R."/>
            <person name="Pomraning K.R."/>
            <person name="Baker S.E."/>
            <person name="Seifert K.A."/>
        </authorList>
    </citation>
    <scope>NUCLEOTIDE SEQUENCE</scope>
    <source>
        <strain evidence="2">DAOM 180753</strain>
    </source>
</reference>
<keyword evidence="1" id="KW-0812">Transmembrane</keyword>
<evidence type="ECO:0000313" key="3">
    <source>
        <dbReference type="Proteomes" id="UP001227192"/>
    </source>
</evidence>
<accession>A0AAI9T7P3</accession>
<organism evidence="2 3">
    <name type="scientific">Penicillium thymicola</name>
    <dbReference type="NCBI Taxonomy" id="293382"/>
    <lineage>
        <taxon>Eukaryota</taxon>
        <taxon>Fungi</taxon>
        <taxon>Dikarya</taxon>
        <taxon>Ascomycota</taxon>
        <taxon>Pezizomycotina</taxon>
        <taxon>Eurotiomycetes</taxon>
        <taxon>Eurotiomycetidae</taxon>
        <taxon>Eurotiales</taxon>
        <taxon>Aspergillaceae</taxon>
        <taxon>Penicillium</taxon>
    </lineage>
</organism>
<dbReference type="EMBL" id="LACB01000662">
    <property type="protein sequence ID" value="KAJ9481868.1"/>
    <property type="molecule type" value="Genomic_DNA"/>
</dbReference>
<evidence type="ECO:0000256" key="1">
    <source>
        <dbReference type="SAM" id="Phobius"/>
    </source>
</evidence>
<evidence type="ECO:0000313" key="2">
    <source>
        <dbReference type="EMBL" id="KAJ9481868.1"/>
    </source>
</evidence>
<comment type="caution">
    <text evidence="2">The sequence shown here is derived from an EMBL/GenBank/DDBJ whole genome shotgun (WGS) entry which is preliminary data.</text>
</comment>
<gene>
    <name evidence="2" type="ORF">VN97_g11588</name>
</gene>
<proteinExistence type="predicted"/>
<dbReference type="PANTHER" id="PTHR37848:SF1">
    <property type="entry name" value="SUN DOMAIN-CONTAINING PROTEIN"/>
    <property type="match status" value="1"/>
</dbReference>
<evidence type="ECO:0008006" key="4">
    <source>
        <dbReference type="Google" id="ProtNLM"/>
    </source>
</evidence>
<dbReference type="Proteomes" id="UP001227192">
    <property type="component" value="Unassembled WGS sequence"/>
</dbReference>
<reference evidence="2" key="1">
    <citation type="submission" date="2015-06" db="EMBL/GenBank/DDBJ databases">
        <authorList>
            <person name="Nguyen H."/>
        </authorList>
    </citation>
    <scope>NUCLEOTIDE SEQUENCE</scope>
    <source>
        <strain evidence="2">DAOM 180753</strain>
    </source>
</reference>
<keyword evidence="1" id="KW-1133">Transmembrane helix</keyword>
<dbReference type="AlphaFoldDB" id="A0AAI9T7P3"/>
<protein>
    <recommendedName>
        <fullName evidence="4">Transmembrane protein</fullName>
    </recommendedName>
</protein>
<feature type="transmembrane region" description="Helical" evidence="1">
    <location>
        <begin position="75"/>
        <end position="96"/>
    </location>
</feature>
<keyword evidence="3" id="KW-1185">Reference proteome</keyword>
<keyword evidence="1" id="KW-0472">Membrane</keyword>
<name>A0AAI9T7P3_PENTH</name>